<keyword evidence="6" id="KW-0406">Ion transport</keyword>
<dbReference type="Proteomes" id="UP000199729">
    <property type="component" value="Chromosome"/>
</dbReference>
<evidence type="ECO:0000256" key="4">
    <source>
        <dbReference type="ARBA" id="ARBA00022692"/>
    </source>
</evidence>
<keyword evidence="3" id="KW-1003">Cell membrane</keyword>
<protein>
    <submittedName>
        <fullName evidence="10">Uncharacterized protein</fullName>
    </submittedName>
</protein>
<dbReference type="PANTHER" id="PTHR33281:SF19">
    <property type="entry name" value="VOLTAGE-DEPENDENT ANION CHANNEL-FORMING PROTEIN YNEE"/>
    <property type="match status" value="1"/>
</dbReference>
<sequence length="195" mass="21563">MIVRPKLHWLGLVFVWHGSVLGKILLRLGLNFGMGVVAVLIAPWLKTQGWHLSTAPFSLLGIALAIFLGFRNSASYERFWEGRKLWGGLLIAARALLRQAQTLTGHAPDSLPMRHLANLLIALGWTLKHQLRSTDPAEDLARWLPPTLATRIAQAQFPCVLLLREVGRWVAVGVAGVAQPAAALRCARCRRPAHR</sequence>
<keyword evidence="2" id="KW-0813">Transport</keyword>
<evidence type="ECO:0000256" key="9">
    <source>
        <dbReference type="SAM" id="Phobius"/>
    </source>
</evidence>
<keyword evidence="5 9" id="KW-1133">Transmembrane helix</keyword>
<dbReference type="PANTHER" id="PTHR33281">
    <property type="entry name" value="UPF0187 PROTEIN YNEE"/>
    <property type="match status" value="1"/>
</dbReference>
<organism evidence="10 11">
    <name type="scientific">Vitreoscilla filiformis</name>
    <dbReference type="NCBI Taxonomy" id="63"/>
    <lineage>
        <taxon>Bacteria</taxon>
        <taxon>Pseudomonadati</taxon>
        <taxon>Pseudomonadota</taxon>
        <taxon>Betaproteobacteria</taxon>
        <taxon>Neisseriales</taxon>
        <taxon>Neisseriaceae</taxon>
        <taxon>Vitreoscilla</taxon>
    </lineage>
</organism>
<keyword evidence="11" id="KW-1185">Reference proteome</keyword>
<dbReference type="Pfam" id="PF25539">
    <property type="entry name" value="Bestrophin_2"/>
    <property type="match status" value="1"/>
</dbReference>
<evidence type="ECO:0000256" key="7">
    <source>
        <dbReference type="ARBA" id="ARBA00023136"/>
    </source>
</evidence>
<keyword evidence="7 9" id="KW-0472">Membrane</keyword>
<evidence type="ECO:0000256" key="3">
    <source>
        <dbReference type="ARBA" id="ARBA00022475"/>
    </source>
</evidence>
<dbReference type="GO" id="GO:0005254">
    <property type="term" value="F:chloride channel activity"/>
    <property type="evidence" value="ECO:0007669"/>
    <property type="project" value="InterPro"/>
</dbReference>
<comment type="similarity">
    <text evidence="8">Belongs to the anion channel-forming bestrophin (TC 1.A.46) family.</text>
</comment>
<gene>
    <name evidence="10" type="ORF">VITFI_CDS1973</name>
</gene>
<proteinExistence type="inferred from homology"/>
<reference evidence="10 11" key="1">
    <citation type="submission" date="2017-07" db="EMBL/GenBank/DDBJ databases">
        <title>Complete Genome Sequence of the cosmetic ferment Vitreoscilla filiformis (ATCC15551).</title>
        <authorList>
            <person name="Contreras S."/>
            <person name="Sagory-Zalkind P."/>
            <person name="Blanquart H."/>
            <person name="Iltis A."/>
            <person name="Morand S.C."/>
        </authorList>
    </citation>
    <scope>NUCLEOTIDE SEQUENCE [LARGE SCALE GENOMIC DNA]</scope>
    <source>
        <strain evidence="10 11">ATCC 15551</strain>
    </source>
</reference>
<dbReference type="InterPro" id="IPR044669">
    <property type="entry name" value="YneE/VCCN1/2-like"/>
</dbReference>
<comment type="subcellular location">
    <subcellularLocation>
        <location evidence="1">Cell membrane</location>
        <topology evidence="1">Multi-pass membrane protein</topology>
    </subcellularLocation>
</comment>
<evidence type="ECO:0000256" key="6">
    <source>
        <dbReference type="ARBA" id="ARBA00023065"/>
    </source>
</evidence>
<evidence type="ECO:0000256" key="5">
    <source>
        <dbReference type="ARBA" id="ARBA00022989"/>
    </source>
</evidence>
<evidence type="ECO:0000256" key="2">
    <source>
        <dbReference type="ARBA" id="ARBA00022448"/>
    </source>
</evidence>
<feature type="transmembrane region" description="Helical" evidence="9">
    <location>
        <begin position="50"/>
        <end position="70"/>
    </location>
</feature>
<dbReference type="EMBL" id="CP022423">
    <property type="protein sequence ID" value="ASM77751.1"/>
    <property type="molecule type" value="Genomic_DNA"/>
</dbReference>
<dbReference type="AlphaFoldDB" id="A0A221KFF7"/>
<evidence type="ECO:0000256" key="1">
    <source>
        <dbReference type="ARBA" id="ARBA00004651"/>
    </source>
</evidence>
<keyword evidence="4 9" id="KW-0812">Transmembrane</keyword>
<evidence type="ECO:0000313" key="11">
    <source>
        <dbReference type="Proteomes" id="UP000199729"/>
    </source>
</evidence>
<dbReference type="OrthoDB" id="445589at2"/>
<evidence type="ECO:0000256" key="8">
    <source>
        <dbReference type="ARBA" id="ARBA00034708"/>
    </source>
</evidence>
<dbReference type="GO" id="GO:0005886">
    <property type="term" value="C:plasma membrane"/>
    <property type="evidence" value="ECO:0007669"/>
    <property type="project" value="UniProtKB-SubCell"/>
</dbReference>
<evidence type="ECO:0000313" key="10">
    <source>
        <dbReference type="EMBL" id="ASM77751.1"/>
    </source>
</evidence>
<dbReference type="RefSeq" id="WP_089416792.1">
    <property type="nucleotide sequence ID" value="NZ_CP022423.1"/>
</dbReference>
<name>A0A221KFF7_VITFI</name>
<dbReference type="KEGG" id="vff:VITFI_CDS1973"/>
<accession>A0A221KFF7</accession>